<dbReference type="InterPro" id="IPR057455">
    <property type="entry name" value="UBFD1_C"/>
</dbReference>
<dbReference type="KEGG" id="tad:TRIADDRAFT_20400"/>
<dbReference type="InterPro" id="IPR039120">
    <property type="entry name" value="UBFD1"/>
</dbReference>
<dbReference type="GeneID" id="6750919"/>
<dbReference type="SUPFAM" id="SSF54236">
    <property type="entry name" value="Ubiquitin-like"/>
    <property type="match status" value="1"/>
</dbReference>
<keyword evidence="4" id="KW-1185">Reference proteome</keyword>
<dbReference type="eggNOG" id="KOG1872">
    <property type="taxonomic scope" value="Eukaryota"/>
</dbReference>
<dbReference type="PANTHER" id="PTHR16470:SF0">
    <property type="entry name" value="UBIQUITIN DOMAIN-CONTAINING PROTEIN UBFD1"/>
    <property type="match status" value="1"/>
</dbReference>
<evidence type="ECO:0000313" key="3">
    <source>
        <dbReference type="EMBL" id="EDV28383.1"/>
    </source>
</evidence>
<dbReference type="OrthoDB" id="267397at2759"/>
<dbReference type="EMBL" id="DS985242">
    <property type="protein sequence ID" value="EDV28383.1"/>
    <property type="molecule type" value="Genomic_DNA"/>
</dbReference>
<dbReference type="CDD" id="cd17047">
    <property type="entry name" value="Ubl_UBFD1"/>
    <property type="match status" value="1"/>
</dbReference>
<proteinExistence type="predicted"/>
<accession>B3RML5</accession>
<dbReference type="InterPro" id="IPR029071">
    <property type="entry name" value="Ubiquitin-like_domsf"/>
</dbReference>
<dbReference type="PROSITE" id="PS50053">
    <property type="entry name" value="UBIQUITIN_2"/>
    <property type="match status" value="1"/>
</dbReference>
<dbReference type="Pfam" id="PF25343">
    <property type="entry name" value="PH_UBFD1_C"/>
    <property type="match status" value="1"/>
</dbReference>
<evidence type="ECO:0000313" key="4">
    <source>
        <dbReference type="Proteomes" id="UP000009022"/>
    </source>
</evidence>
<dbReference type="OMA" id="SEPIKEH"/>
<dbReference type="Gene3D" id="3.10.20.90">
    <property type="entry name" value="Phosphatidylinositol 3-kinase Catalytic Subunit, Chain A, domain 1"/>
    <property type="match status" value="1"/>
</dbReference>
<dbReference type="Proteomes" id="UP000009022">
    <property type="component" value="Unassembled WGS sequence"/>
</dbReference>
<dbReference type="HOGENOM" id="CLU_079085_1_0_1"/>
<dbReference type="STRING" id="10228.B3RML5"/>
<dbReference type="AlphaFoldDB" id="B3RML5"/>
<evidence type="ECO:0000259" key="2">
    <source>
        <dbReference type="PROSITE" id="PS50053"/>
    </source>
</evidence>
<feature type="region of interest" description="Disordered" evidence="1">
    <location>
        <begin position="134"/>
        <end position="180"/>
    </location>
</feature>
<dbReference type="Pfam" id="PF00240">
    <property type="entry name" value="ubiquitin"/>
    <property type="match status" value="1"/>
</dbReference>
<feature type="domain" description="Ubiquitin-like" evidence="2">
    <location>
        <begin position="44"/>
        <end position="113"/>
    </location>
</feature>
<dbReference type="PhylomeDB" id="B3RML5"/>
<gene>
    <name evidence="3" type="ORF">TRIADDRAFT_20400</name>
</gene>
<dbReference type="RefSeq" id="XP_002110217.1">
    <property type="nucleotide sequence ID" value="XM_002110181.1"/>
</dbReference>
<feature type="compositionally biased region" description="Basic and acidic residues" evidence="1">
    <location>
        <begin position="153"/>
        <end position="173"/>
    </location>
</feature>
<dbReference type="SMART" id="SM00213">
    <property type="entry name" value="UBQ"/>
    <property type="match status" value="1"/>
</dbReference>
<sequence length="272" mass="30475">MEESNGSGGGGSNCNEGACAAVDDAPTTLASIQELKDQATAGQEMISFRVVWKKKTFDVEFNLDQTIAQVKKHMEKLTEIPATMQKLMYKGLTQDSKTLRELKVARNSKMMLVGSTVNDIIDVVKPVVMTPKDLVSHTGPKREPLCKQKQHKKILDKGKPEGISPGDKRRRDPLPSTPISGMYNKHGSKVRLTFKLLINQLWIGTKEHTEKVPIASIRNVTSEPIEGDEDYHIMGLQLGPTELSIYWLYWMPAQYVEAIKDTILGKWQIDQL</sequence>
<dbReference type="CTD" id="6750919"/>
<dbReference type="InterPro" id="IPR000626">
    <property type="entry name" value="Ubiquitin-like_dom"/>
</dbReference>
<reference evidence="3 4" key="1">
    <citation type="journal article" date="2008" name="Nature">
        <title>The Trichoplax genome and the nature of placozoans.</title>
        <authorList>
            <person name="Srivastava M."/>
            <person name="Begovic E."/>
            <person name="Chapman J."/>
            <person name="Putnam N.H."/>
            <person name="Hellsten U."/>
            <person name="Kawashima T."/>
            <person name="Kuo A."/>
            <person name="Mitros T."/>
            <person name="Salamov A."/>
            <person name="Carpenter M.L."/>
            <person name="Signorovitch A.Y."/>
            <person name="Moreno M.A."/>
            <person name="Kamm K."/>
            <person name="Grimwood J."/>
            <person name="Schmutz J."/>
            <person name="Shapiro H."/>
            <person name="Grigoriev I.V."/>
            <person name="Buss L.W."/>
            <person name="Schierwater B."/>
            <person name="Dellaporta S.L."/>
            <person name="Rokhsar D.S."/>
        </authorList>
    </citation>
    <scope>NUCLEOTIDE SEQUENCE [LARGE SCALE GENOMIC DNA]</scope>
    <source>
        <strain evidence="3 4">Grell-BS-1999</strain>
    </source>
</reference>
<name>B3RML5_TRIAD</name>
<organism evidence="3 4">
    <name type="scientific">Trichoplax adhaerens</name>
    <name type="common">Trichoplax reptans</name>
    <dbReference type="NCBI Taxonomy" id="10228"/>
    <lineage>
        <taxon>Eukaryota</taxon>
        <taxon>Metazoa</taxon>
        <taxon>Placozoa</taxon>
        <taxon>Uniplacotomia</taxon>
        <taxon>Trichoplacea</taxon>
        <taxon>Trichoplacidae</taxon>
        <taxon>Trichoplax</taxon>
    </lineage>
</organism>
<dbReference type="InParanoid" id="B3RML5"/>
<dbReference type="PANTHER" id="PTHR16470">
    <property type="entry name" value="UBIQUITIN DOMAIN-CONTAINING PROTEIN UBFD1"/>
    <property type="match status" value="1"/>
</dbReference>
<protein>
    <recommendedName>
        <fullName evidence="2">Ubiquitin-like domain-containing protein</fullName>
    </recommendedName>
</protein>
<dbReference type="FunCoup" id="B3RML5">
    <property type="interactions" value="1769"/>
</dbReference>
<evidence type="ECO:0000256" key="1">
    <source>
        <dbReference type="SAM" id="MobiDB-lite"/>
    </source>
</evidence>